<evidence type="ECO:0000256" key="8">
    <source>
        <dbReference type="ARBA" id="ARBA00022839"/>
    </source>
</evidence>
<dbReference type="GO" id="GO:0005634">
    <property type="term" value="C:nucleus"/>
    <property type="evidence" value="ECO:0007669"/>
    <property type="project" value="UniProtKB-SubCell"/>
</dbReference>
<dbReference type="SUPFAM" id="SSF88723">
    <property type="entry name" value="PIN domain-like"/>
    <property type="match status" value="1"/>
</dbReference>
<feature type="region of interest" description="Disordered" evidence="14">
    <location>
        <begin position="681"/>
        <end position="745"/>
    </location>
</feature>
<dbReference type="OrthoDB" id="26491at2759"/>
<dbReference type="Gene3D" id="1.10.150.20">
    <property type="entry name" value="5' to 3' exonuclease, C-terminal subdomain"/>
    <property type="match status" value="1"/>
</dbReference>
<evidence type="ECO:0000313" key="18">
    <source>
        <dbReference type="Proteomes" id="UP000034291"/>
    </source>
</evidence>
<keyword evidence="13" id="KW-0539">Nucleus</keyword>
<feature type="compositionally biased region" description="Polar residues" evidence="14">
    <location>
        <begin position="525"/>
        <end position="538"/>
    </location>
</feature>
<dbReference type="CDD" id="cd09908">
    <property type="entry name" value="H3TH_EXO1"/>
    <property type="match status" value="1"/>
</dbReference>
<keyword evidence="9" id="KW-0460">Magnesium</keyword>
<proteinExistence type="inferred from homology"/>
<dbReference type="SMART" id="SM00279">
    <property type="entry name" value="HhH2"/>
    <property type="match status" value="1"/>
</dbReference>
<dbReference type="EMBL" id="JZBS01001042">
    <property type="protein sequence ID" value="KKK24308.1"/>
    <property type="molecule type" value="Genomic_DNA"/>
</dbReference>
<evidence type="ECO:0000256" key="7">
    <source>
        <dbReference type="ARBA" id="ARBA00022801"/>
    </source>
</evidence>
<dbReference type="InterPro" id="IPR006086">
    <property type="entry name" value="XPG-I_dom"/>
</dbReference>
<evidence type="ECO:0000259" key="15">
    <source>
        <dbReference type="SMART" id="SM00484"/>
    </source>
</evidence>
<evidence type="ECO:0000256" key="9">
    <source>
        <dbReference type="ARBA" id="ARBA00022842"/>
    </source>
</evidence>
<evidence type="ECO:0000256" key="6">
    <source>
        <dbReference type="ARBA" id="ARBA00022763"/>
    </source>
</evidence>
<dbReference type="GO" id="GO:0035312">
    <property type="term" value="F:5'-3' DNA exonuclease activity"/>
    <property type="evidence" value="ECO:0007669"/>
    <property type="project" value="InterPro"/>
</dbReference>
<dbReference type="Proteomes" id="UP000034291">
    <property type="component" value="Unassembled WGS sequence"/>
</dbReference>
<dbReference type="CDD" id="cd09857">
    <property type="entry name" value="PIN_EXO1"/>
    <property type="match status" value="1"/>
</dbReference>
<dbReference type="FunFam" id="3.40.50.1010:FF:000002">
    <property type="entry name" value="Exonuclease 1, putative"/>
    <property type="match status" value="1"/>
</dbReference>
<dbReference type="InterPro" id="IPR008918">
    <property type="entry name" value="HhH2"/>
</dbReference>
<keyword evidence="7" id="KW-0378">Hydrolase</keyword>
<comment type="caution">
    <text evidence="17">The sequence shown here is derived from an EMBL/GenBank/DDBJ whole genome shotgun (WGS) entry which is preliminary data.</text>
</comment>
<dbReference type="GO" id="GO:0046872">
    <property type="term" value="F:metal ion binding"/>
    <property type="evidence" value="ECO:0007669"/>
    <property type="project" value="UniProtKB-KW"/>
</dbReference>
<gene>
    <name evidence="17" type="ORF">ARAM_006438</name>
</gene>
<dbReference type="GO" id="GO:0003677">
    <property type="term" value="F:DNA binding"/>
    <property type="evidence" value="ECO:0007669"/>
    <property type="project" value="UniProtKB-KW"/>
</dbReference>
<keyword evidence="12" id="KW-0234">DNA repair</keyword>
<dbReference type="AlphaFoldDB" id="A0A0F8UXS4"/>
<feature type="compositionally biased region" description="Acidic residues" evidence="14">
    <location>
        <begin position="731"/>
        <end position="742"/>
    </location>
</feature>
<dbReference type="InterPro" id="IPR029060">
    <property type="entry name" value="PIN-like_dom_sf"/>
</dbReference>
<dbReference type="FunFam" id="1.10.150.20:FF:000011">
    <property type="entry name" value="exonuclease 1"/>
    <property type="match status" value="1"/>
</dbReference>
<evidence type="ECO:0000256" key="13">
    <source>
        <dbReference type="ARBA" id="ARBA00023242"/>
    </source>
</evidence>
<dbReference type="Pfam" id="PF00867">
    <property type="entry name" value="XPG_I"/>
    <property type="match status" value="1"/>
</dbReference>
<comment type="cofactor">
    <cofactor evidence="1">
        <name>Mg(2+)</name>
        <dbReference type="ChEBI" id="CHEBI:18420"/>
    </cofactor>
</comment>
<dbReference type="InterPro" id="IPR006085">
    <property type="entry name" value="XPG_DNA_repair_N"/>
</dbReference>
<feature type="compositionally biased region" description="Polar residues" evidence="14">
    <location>
        <begin position="696"/>
        <end position="706"/>
    </location>
</feature>
<dbReference type="InterPro" id="IPR036279">
    <property type="entry name" value="5-3_exonuclease_C_sf"/>
</dbReference>
<dbReference type="STRING" id="308745.A0A0F8UXS4"/>
<evidence type="ECO:0000256" key="4">
    <source>
        <dbReference type="ARBA" id="ARBA00022722"/>
    </source>
</evidence>
<dbReference type="InterPro" id="IPR044752">
    <property type="entry name" value="PIN-like_EXO1"/>
</dbReference>
<dbReference type="Pfam" id="PF00752">
    <property type="entry name" value="XPG_N"/>
    <property type="match status" value="1"/>
</dbReference>
<feature type="domain" description="XPG-I" evidence="15">
    <location>
        <begin position="138"/>
        <end position="208"/>
    </location>
</feature>
<evidence type="ECO:0000256" key="11">
    <source>
        <dbReference type="ARBA" id="ARBA00023125"/>
    </source>
</evidence>
<dbReference type="Gene3D" id="3.40.50.1010">
    <property type="entry name" value="5'-nuclease"/>
    <property type="match status" value="1"/>
</dbReference>
<evidence type="ECO:0000256" key="1">
    <source>
        <dbReference type="ARBA" id="ARBA00001946"/>
    </source>
</evidence>
<dbReference type="SMART" id="SM00485">
    <property type="entry name" value="XPGN"/>
    <property type="match status" value="1"/>
</dbReference>
<evidence type="ECO:0000256" key="5">
    <source>
        <dbReference type="ARBA" id="ARBA00022723"/>
    </source>
</evidence>
<dbReference type="SUPFAM" id="SSF47807">
    <property type="entry name" value="5' to 3' exonuclease, C-terminal subdomain"/>
    <property type="match status" value="1"/>
</dbReference>
<keyword evidence="11" id="KW-0238">DNA-binding</keyword>
<dbReference type="SMART" id="SM00484">
    <property type="entry name" value="XPGI"/>
    <property type="match status" value="1"/>
</dbReference>
<organism evidence="17 18">
    <name type="scientific">Aspergillus rambellii</name>
    <dbReference type="NCBI Taxonomy" id="308745"/>
    <lineage>
        <taxon>Eukaryota</taxon>
        <taxon>Fungi</taxon>
        <taxon>Dikarya</taxon>
        <taxon>Ascomycota</taxon>
        <taxon>Pezizomycotina</taxon>
        <taxon>Eurotiomycetes</taxon>
        <taxon>Eurotiomycetidae</taxon>
        <taxon>Eurotiales</taxon>
        <taxon>Aspergillaceae</taxon>
        <taxon>Aspergillus</taxon>
        <taxon>Aspergillus subgen. Nidulantes</taxon>
    </lineage>
</organism>
<keyword evidence="5" id="KW-0479">Metal-binding</keyword>
<dbReference type="InterPro" id="IPR037315">
    <property type="entry name" value="EXO1_H3TH"/>
</dbReference>
<accession>A0A0F8UXS4</accession>
<dbReference type="PRINTS" id="PR00853">
    <property type="entry name" value="XPGRADSUPER"/>
</dbReference>
<dbReference type="InterPro" id="IPR006084">
    <property type="entry name" value="XPG/Rad2"/>
</dbReference>
<sequence>MGIKGLHGLLKSIQKPCHLKKFSGQTLGVDAYGWLHRGTVACAVDLVLDRPTTKHVDFVLSRVRMLLYFGISPYLVFDGDNLPSKSGTESDRYQKRQDSKALGMELQRKGRTAEAYQEFQKAVDVTPLMARQLIEELKKMDVQYVVAPYEADAQLVYLEQQGLIDGIISEDSDLLVFGAKCLISKLDQHGDCIEIRRSDFTSCREVSFVGWTDADFRQMCILSGCDYLPNIARMGLKTAYRSIRKYKTVEKALRMLQFDGQYRVPANYLQDFKQAELTFLYQRVFCPKAGKLVTLTIPDGDVKLEELPFIGGDMDAEIAVGVARGDLDPTTKKPLIVKSLGLSKTAANRLANSIHRRQTIGSSAELKPSKPINSFFTPKRVPLAELDPNSLTPSPNQQRLLERHANTSWESSPAPSRPLGVRSAPANAPSNRLSSPLVRSAERSSFLARASKLSTMQSVKRQRLCSEADEASLTGTPDYRSRFFSQVQNESSPSGLKFNRNKKVRKSTLDVFSDDLAEDIMSQLPDPTQTVEKPQNETQELKVLSQPSEPTQGNGTANVNDESLPSTTGGKTDFAQIGPEENINTPTTSKTPSKVVNVDSDPQVFHQVLEYHIKRQNSAAFSKYAFKAGGNGVSPNAQRPDDCVAQKPPLRELNNKGMVEGPVCNKRLTPLQRLGQSALARSRSLDGLSASPPAWRSSTMRGTSSERVARGSRMPVSLRLSQGSEDWIAPDSEDEDHLEDDSALPAQSRLASLDLKRFSFMNK</sequence>
<dbReference type="PANTHER" id="PTHR11081">
    <property type="entry name" value="FLAP ENDONUCLEASE FAMILY MEMBER"/>
    <property type="match status" value="1"/>
</dbReference>
<evidence type="ECO:0000256" key="10">
    <source>
        <dbReference type="ARBA" id="ARBA00022881"/>
    </source>
</evidence>
<keyword evidence="18" id="KW-1185">Reference proteome</keyword>
<keyword evidence="8" id="KW-0269">Exonuclease</keyword>
<feature type="region of interest" description="Disordered" evidence="14">
    <location>
        <begin position="404"/>
        <end position="437"/>
    </location>
</feature>
<dbReference type="GO" id="GO:0017108">
    <property type="term" value="F:5'-flap endonuclease activity"/>
    <property type="evidence" value="ECO:0007669"/>
    <property type="project" value="TreeGrafter"/>
</dbReference>
<keyword evidence="4" id="KW-0540">Nuclease</keyword>
<feature type="compositionally biased region" description="Polar residues" evidence="14">
    <location>
        <begin position="582"/>
        <end position="594"/>
    </location>
</feature>
<evidence type="ECO:0000256" key="14">
    <source>
        <dbReference type="SAM" id="MobiDB-lite"/>
    </source>
</evidence>
<keyword evidence="10" id="KW-0267">Excision nuclease</keyword>
<dbReference type="PANTHER" id="PTHR11081:SF65">
    <property type="entry name" value="DNA DAMAGE-INDUCIBLE PROTEIN DIN7-RELATED"/>
    <property type="match status" value="1"/>
</dbReference>
<dbReference type="GO" id="GO:0006281">
    <property type="term" value="P:DNA repair"/>
    <property type="evidence" value="ECO:0007669"/>
    <property type="project" value="UniProtKB-KW"/>
</dbReference>
<feature type="domain" description="XPG N-terminal" evidence="16">
    <location>
        <begin position="1"/>
        <end position="99"/>
    </location>
</feature>
<feature type="region of interest" description="Disordered" evidence="14">
    <location>
        <begin position="525"/>
        <end position="597"/>
    </location>
</feature>
<evidence type="ECO:0000256" key="2">
    <source>
        <dbReference type="ARBA" id="ARBA00004123"/>
    </source>
</evidence>
<evidence type="ECO:0000313" key="17">
    <source>
        <dbReference type="EMBL" id="KKK24308.1"/>
    </source>
</evidence>
<reference evidence="17 18" key="1">
    <citation type="submission" date="2015-02" db="EMBL/GenBank/DDBJ databases">
        <title>Draft Genome Sequences of Two Closely-Related Aflatoxigenic Aspergillus Species Obtained from the Cote d'Ivoire.</title>
        <authorList>
            <person name="Moore G.G."/>
            <person name="Beltz S.B."/>
            <person name="Mack B.M."/>
        </authorList>
    </citation>
    <scope>NUCLEOTIDE SEQUENCE [LARGE SCALE GENOMIC DNA]</scope>
    <source>
        <strain evidence="17 18">SRRC1468</strain>
    </source>
</reference>
<evidence type="ECO:0000259" key="16">
    <source>
        <dbReference type="SMART" id="SM00485"/>
    </source>
</evidence>
<protein>
    <submittedName>
        <fullName evidence="17">Uncharacterized protein</fullName>
    </submittedName>
</protein>
<evidence type="ECO:0000256" key="12">
    <source>
        <dbReference type="ARBA" id="ARBA00023204"/>
    </source>
</evidence>
<feature type="compositionally biased region" description="Polar residues" evidence="14">
    <location>
        <begin position="545"/>
        <end position="570"/>
    </location>
</feature>
<comment type="subcellular location">
    <subcellularLocation>
        <location evidence="2">Nucleus</location>
    </subcellularLocation>
</comment>
<evidence type="ECO:0000256" key="3">
    <source>
        <dbReference type="ARBA" id="ARBA00010563"/>
    </source>
</evidence>
<name>A0A0F8UXS4_9EURO</name>
<comment type="similarity">
    <text evidence="3">Belongs to the XPG/RAD2 endonuclease family. EXO1 subfamily.</text>
</comment>
<keyword evidence="6" id="KW-0227">DNA damage</keyword>